<keyword evidence="10" id="KW-1185">Reference proteome</keyword>
<dbReference type="InterPro" id="IPR033621">
    <property type="entry name" value="TIFA"/>
</dbReference>
<evidence type="ECO:0000313" key="9">
    <source>
        <dbReference type="EMBL" id="KAA8582819.1"/>
    </source>
</evidence>
<evidence type="ECO:0000256" key="2">
    <source>
        <dbReference type="ARBA" id="ARBA00022490"/>
    </source>
</evidence>
<proteinExistence type="inferred from homology"/>
<dbReference type="Proteomes" id="UP000327493">
    <property type="component" value="Chromosome 19"/>
</dbReference>
<sequence>MNVSQTMETEEDLLTRLHIKLYHPQQSCKGFFGLLPLGNNSKHSADEPLRLGRDPQACTFSLLDSRVSRKQLALHAYRTAQSPDLLFTVQNLSQRGRLSVNSSALGYLERMDLPDKALIQFGEYEILICRESGEAKGSFEVDFEVLAVPPSRETCMWVPSMTPVMETGSSGMNSPSLPGDLRVGLLGPLETDETLMAHIVVVAAAALSLRRSPLGEELRTSEERTLEPWTAGTAGTARRSTRYQLTERVEVGLV</sequence>
<dbReference type="PANTHER" id="PTHR31266:SF2">
    <property type="entry name" value="TRAF-INTERACTING PROTEIN WITH FHA DOMAIN-CONTAINING PROTEIN A"/>
    <property type="match status" value="1"/>
</dbReference>
<keyword evidence="2" id="KW-0963">Cytoplasm</keyword>
<dbReference type="Gene3D" id="2.60.200.20">
    <property type="match status" value="1"/>
</dbReference>
<reference evidence="8 10" key="1">
    <citation type="submission" date="2019-08" db="EMBL/GenBank/DDBJ databases">
        <title>A chromosome-level genome assembly, high-density linkage maps, and genome scans reveal the genomic architecture of hybrid incompatibilities underlying speciation via character displacement in darters (Percidae: Etheostominae).</title>
        <authorList>
            <person name="Moran R.L."/>
            <person name="Catchen J.M."/>
            <person name="Fuller R.C."/>
        </authorList>
    </citation>
    <scope>NUCLEOTIDE SEQUENCE [LARGE SCALE GENOMIC DNA]</scope>
    <source>
        <strain evidence="8">EspeVRDwgs_2016</strain>
        <tissue evidence="8">Muscle</tissue>
    </source>
</reference>
<dbReference type="SUPFAM" id="SSF49879">
    <property type="entry name" value="SMAD/FHA domain"/>
    <property type="match status" value="1"/>
</dbReference>
<evidence type="ECO:0000256" key="4">
    <source>
        <dbReference type="ARBA" id="ARBA00022859"/>
    </source>
</evidence>
<evidence type="ECO:0000256" key="6">
    <source>
        <dbReference type="ARBA" id="ARBA00040160"/>
    </source>
</evidence>
<keyword evidence="3" id="KW-0399">Innate immunity</keyword>
<dbReference type="AlphaFoldDB" id="A0A5J5CNR7"/>
<dbReference type="GO" id="GO:0005737">
    <property type="term" value="C:cytoplasm"/>
    <property type="evidence" value="ECO:0007669"/>
    <property type="project" value="UniProtKB-SubCell"/>
</dbReference>
<dbReference type="GO" id="GO:0043123">
    <property type="term" value="P:positive regulation of canonical NF-kappaB signal transduction"/>
    <property type="evidence" value="ECO:0007669"/>
    <property type="project" value="InterPro"/>
</dbReference>
<name>A0A5J5CNR7_9PERO</name>
<dbReference type="Pfam" id="PF00498">
    <property type="entry name" value="FHA"/>
    <property type="match status" value="1"/>
</dbReference>
<dbReference type="EMBL" id="VOFY01000019">
    <property type="protein sequence ID" value="KAA8582423.1"/>
    <property type="molecule type" value="Genomic_DNA"/>
</dbReference>
<dbReference type="InterPro" id="IPR000253">
    <property type="entry name" value="FHA_dom"/>
</dbReference>
<dbReference type="EMBL" id="VOFY01000019">
    <property type="protein sequence ID" value="KAA8582819.1"/>
    <property type="molecule type" value="Genomic_DNA"/>
</dbReference>
<evidence type="ECO:0000313" key="8">
    <source>
        <dbReference type="EMBL" id="KAA8582423.1"/>
    </source>
</evidence>
<accession>A0A5J5CNR7</accession>
<dbReference type="GO" id="GO:0045087">
    <property type="term" value="P:innate immune response"/>
    <property type="evidence" value="ECO:0007669"/>
    <property type="project" value="UniProtKB-KW"/>
</dbReference>
<feature type="domain" description="FHA" evidence="7">
    <location>
        <begin position="50"/>
        <end position="122"/>
    </location>
</feature>
<comment type="similarity">
    <text evidence="5">Belongs to the TIFA family.</text>
</comment>
<evidence type="ECO:0000256" key="5">
    <source>
        <dbReference type="ARBA" id="ARBA00038199"/>
    </source>
</evidence>
<dbReference type="InterPro" id="IPR008984">
    <property type="entry name" value="SMAD_FHA_dom_sf"/>
</dbReference>
<comment type="subcellular location">
    <subcellularLocation>
        <location evidence="1">Cytoplasm</location>
    </subcellularLocation>
</comment>
<gene>
    <name evidence="8" type="ORF">FQN60_006094</name>
    <name evidence="9" type="ORF">FQN60_006490</name>
</gene>
<organism evidence="8 10">
    <name type="scientific">Etheostoma spectabile</name>
    <name type="common">orangethroat darter</name>
    <dbReference type="NCBI Taxonomy" id="54343"/>
    <lineage>
        <taxon>Eukaryota</taxon>
        <taxon>Metazoa</taxon>
        <taxon>Chordata</taxon>
        <taxon>Craniata</taxon>
        <taxon>Vertebrata</taxon>
        <taxon>Euteleostomi</taxon>
        <taxon>Actinopterygii</taxon>
        <taxon>Neopterygii</taxon>
        <taxon>Teleostei</taxon>
        <taxon>Neoteleostei</taxon>
        <taxon>Acanthomorphata</taxon>
        <taxon>Eupercaria</taxon>
        <taxon>Perciformes</taxon>
        <taxon>Percoidei</taxon>
        <taxon>Percidae</taxon>
        <taxon>Etheostomatinae</taxon>
        <taxon>Etheostoma</taxon>
    </lineage>
</organism>
<evidence type="ECO:0000313" key="10">
    <source>
        <dbReference type="Proteomes" id="UP000327493"/>
    </source>
</evidence>
<evidence type="ECO:0000256" key="3">
    <source>
        <dbReference type="ARBA" id="ARBA00022588"/>
    </source>
</evidence>
<comment type="caution">
    <text evidence="8">The sequence shown here is derived from an EMBL/GenBank/DDBJ whole genome shotgun (WGS) entry which is preliminary data.</text>
</comment>
<keyword evidence="4" id="KW-0391">Immunity</keyword>
<evidence type="ECO:0000256" key="1">
    <source>
        <dbReference type="ARBA" id="ARBA00004496"/>
    </source>
</evidence>
<evidence type="ECO:0000259" key="7">
    <source>
        <dbReference type="Pfam" id="PF00498"/>
    </source>
</evidence>
<protein>
    <recommendedName>
        <fullName evidence="6">TRAF-interacting protein with FHA domain-containing protein A</fullName>
    </recommendedName>
</protein>
<dbReference type="PANTHER" id="PTHR31266">
    <property type="entry name" value="TRAF-INTERACTING PROTEIN WITH FHA DOMAIN-CONTAINING PROTEIN A FAMILY MEMBER"/>
    <property type="match status" value="1"/>
</dbReference>